<feature type="compositionally biased region" description="Polar residues" evidence="1">
    <location>
        <begin position="1"/>
        <end position="11"/>
    </location>
</feature>
<evidence type="ECO:0000313" key="2">
    <source>
        <dbReference type="EMBL" id="KAJ8781909.1"/>
    </source>
</evidence>
<dbReference type="EMBL" id="JAIQCJ010001992">
    <property type="protein sequence ID" value="KAJ8786350.1"/>
    <property type="molecule type" value="Genomic_DNA"/>
</dbReference>
<dbReference type="Proteomes" id="UP001159641">
    <property type="component" value="Unassembled WGS sequence"/>
</dbReference>
<sequence>MSDNQSWNSSGSEEDPETESGPPVERCGVLSKVSNPRGRGPLAQTHLRRGEPLRAWGGAGREAQTLPGRGLRNVPGCGPEYCGTSARARAGVGVGAEGDCLPRLLWGSAVWDRERPVPTPDPVWERDAHRGLGPRAAAVRV</sequence>
<evidence type="ECO:0000313" key="3">
    <source>
        <dbReference type="EMBL" id="KAJ8786350.1"/>
    </source>
</evidence>
<proteinExistence type="predicted"/>
<accession>A0AB34H612</accession>
<dbReference type="EMBL" id="JAIQCJ010002137">
    <property type="protein sequence ID" value="KAJ8781909.1"/>
    <property type="molecule type" value="Genomic_DNA"/>
</dbReference>
<protein>
    <submittedName>
        <fullName evidence="3">Uncharacterized protein</fullName>
    </submittedName>
</protein>
<comment type="caution">
    <text evidence="3">The sequence shown here is derived from an EMBL/GenBank/DDBJ whole genome shotgun (WGS) entry which is preliminary data.</text>
</comment>
<dbReference type="AlphaFoldDB" id="A0AB34H612"/>
<organism evidence="3 4">
    <name type="scientific">Eschrichtius robustus</name>
    <name type="common">California gray whale</name>
    <name type="synonym">Eschrichtius gibbosus</name>
    <dbReference type="NCBI Taxonomy" id="9764"/>
    <lineage>
        <taxon>Eukaryota</taxon>
        <taxon>Metazoa</taxon>
        <taxon>Chordata</taxon>
        <taxon>Craniata</taxon>
        <taxon>Vertebrata</taxon>
        <taxon>Euteleostomi</taxon>
        <taxon>Mammalia</taxon>
        <taxon>Eutheria</taxon>
        <taxon>Laurasiatheria</taxon>
        <taxon>Artiodactyla</taxon>
        <taxon>Whippomorpha</taxon>
        <taxon>Cetacea</taxon>
        <taxon>Mysticeti</taxon>
        <taxon>Eschrichtiidae</taxon>
        <taxon>Eschrichtius</taxon>
    </lineage>
</organism>
<feature type="region of interest" description="Disordered" evidence="1">
    <location>
        <begin position="1"/>
        <end position="45"/>
    </location>
</feature>
<gene>
    <name evidence="3" type="ORF">J1605_006325</name>
    <name evidence="2" type="ORF">J1605_010657</name>
</gene>
<evidence type="ECO:0000256" key="1">
    <source>
        <dbReference type="SAM" id="MobiDB-lite"/>
    </source>
</evidence>
<reference evidence="3 4" key="1">
    <citation type="submission" date="2022-11" db="EMBL/GenBank/DDBJ databases">
        <title>Whole genome sequence of Eschrichtius robustus ER-17-0199.</title>
        <authorList>
            <person name="Bruniche-Olsen A."/>
            <person name="Black A.N."/>
            <person name="Fields C.J."/>
            <person name="Walden K."/>
            <person name="Dewoody J.A."/>
        </authorList>
    </citation>
    <scope>NUCLEOTIDE SEQUENCE [LARGE SCALE GENOMIC DNA]</scope>
    <source>
        <strain evidence="3">ER-17-0199</strain>
        <tissue evidence="3">Blubber</tissue>
    </source>
</reference>
<evidence type="ECO:0000313" key="4">
    <source>
        <dbReference type="Proteomes" id="UP001159641"/>
    </source>
</evidence>
<keyword evidence="4" id="KW-1185">Reference proteome</keyword>
<name>A0AB34H612_ESCRO</name>